<dbReference type="RefSeq" id="WP_120322867.1">
    <property type="nucleotide sequence ID" value="NZ_RAPF01000001.1"/>
</dbReference>
<evidence type="ECO:0000256" key="1">
    <source>
        <dbReference type="ARBA" id="ARBA00006484"/>
    </source>
</evidence>
<dbReference type="InterPro" id="IPR036291">
    <property type="entry name" value="NAD(P)-bd_dom_sf"/>
</dbReference>
<dbReference type="PANTHER" id="PTHR42760">
    <property type="entry name" value="SHORT-CHAIN DEHYDROGENASES/REDUCTASES FAMILY MEMBER"/>
    <property type="match status" value="1"/>
</dbReference>
<gene>
    <name evidence="4" type="ORF">D6851_00090</name>
</gene>
<dbReference type="PRINTS" id="PR00080">
    <property type="entry name" value="SDRFAMILY"/>
</dbReference>
<dbReference type="InterPro" id="IPR002347">
    <property type="entry name" value="SDR_fam"/>
</dbReference>
<dbReference type="AlphaFoldDB" id="A0A420EQL0"/>
<dbReference type="SUPFAM" id="SSF51735">
    <property type="entry name" value="NAD(P)-binding Rossmann-fold domains"/>
    <property type="match status" value="1"/>
</dbReference>
<reference evidence="4 5" key="1">
    <citation type="submission" date="2018-09" db="EMBL/GenBank/DDBJ databases">
        <title>Altererythrobacter spongiae sp. nov., isolated from a marine sponge.</title>
        <authorList>
            <person name="Zhuang L."/>
            <person name="Luo L."/>
        </authorList>
    </citation>
    <scope>NUCLEOTIDE SEQUENCE [LARGE SCALE GENOMIC DNA]</scope>
    <source>
        <strain evidence="4 5">HN-Y73</strain>
    </source>
</reference>
<dbReference type="InterPro" id="IPR057326">
    <property type="entry name" value="KR_dom"/>
</dbReference>
<dbReference type="Proteomes" id="UP000284395">
    <property type="component" value="Unassembled WGS sequence"/>
</dbReference>
<comment type="similarity">
    <text evidence="1">Belongs to the short-chain dehydrogenases/reductases (SDR) family.</text>
</comment>
<dbReference type="GO" id="GO:0048038">
    <property type="term" value="F:quinone binding"/>
    <property type="evidence" value="ECO:0007669"/>
    <property type="project" value="TreeGrafter"/>
</dbReference>
<dbReference type="CDD" id="cd05233">
    <property type="entry name" value="SDR_c"/>
    <property type="match status" value="1"/>
</dbReference>
<proteinExistence type="inferred from homology"/>
<evidence type="ECO:0000259" key="3">
    <source>
        <dbReference type="SMART" id="SM00822"/>
    </source>
</evidence>
<dbReference type="EMBL" id="RAPF01000001">
    <property type="protein sequence ID" value="RKF22962.1"/>
    <property type="molecule type" value="Genomic_DNA"/>
</dbReference>
<name>A0A420EQL0_9SPHN</name>
<dbReference type="PROSITE" id="PS00061">
    <property type="entry name" value="ADH_SHORT"/>
    <property type="match status" value="1"/>
</dbReference>
<dbReference type="InterPro" id="IPR020904">
    <property type="entry name" value="Sc_DH/Rdtase_CS"/>
</dbReference>
<feature type="domain" description="Ketoreductase" evidence="3">
    <location>
        <begin position="7"/>
        <end position="183"/>
    </location>
</feature>
<keyword evidence="5" id="KW-1185">Reference proteome</keyword>
<keyword evidence="2" id="KW-0560">Oxidoreductase</keyword>
<dbReference type="GO" id="GO:0016616">
    <property type="term" value="F:oxidoreductase activity, acting on the CH-OH group of donors, NAD or NADP as acceptor"/>
    <property type="evidence" value="ECO:0007669"/>
    <property type="project" value="TreeGrafter"/>
</dbReference>
<evidence type="ECO:0000313" key="5">
    <source>
        <dbReference type="Proteomes" id="UP000284395"/>
    </source>
</evidence>
<evidence type="ECO:0000256" key="2">
    <source>
        <dbReference type="ARBA" id="ARBA00023002"/>
    </source>
</evidence>
<dbReference type="SMART" id="SM00822">
    <property type="entry name" value="PKS_KR"/>
    <property type="match status" value="1"/>
</dbReference>
<dbReference type="PANTHER" id="PTHR42760:SF133">
    <property type="entry name" value="3-OXOACYL-[ACYL-CARRIER-PROTEIN] REDUCTASE"/>
    <property type="match status" value="1"/>
</dbReference>
<dbReference type="NCBIfam" id="NF005559">
    <property type="entry name" value="PRK07231.1"/>
    <property type="match status" value="1"/>
</dbReference>
<dbReference type="Pfam" id="PF13561">
    <property type="entry name" value="adh_short_C2"/>
    <property type="match status" value="1"/>
</dbReference>
<protein>
    <submittedName>
        <fullName evidence="4">SDR family oxidoreductase</fullName>
    </submittedName>
</protein>
<dbReference type="OrthoDB" id="7500984at2"/>
<dbReference type="GO" id="GO:0006633">
    <property type="term" value="P:fatty acid biosynthetic process"/>
    <property type="evidence" value="ECO:0007669"/>
    <property type="project" value="TreeGrafter"/>
</dbReference>
<dbReference type="FunFam" id="3.40.50.720:FF:000084">
    <property type="entry name" value="Short-chain dehydrogenase reductase"/>
    <property type="match status" value="1"/>
</dbReference>
<accession>A0A420EQL0</accession>
<dbReference type="PRINTS" id="PR00081">
    <property type="entry name" value="GDHRDH"/>
</dbReference>
<dbReference type="Gene3D" id="3.40.50.720">
    <property type="entry name" value="NAD(P)-binding Rossmann-like Domain"/>
    <property type="match status" value="1"/>
</dbReference>
<sequence length="257" mass="27457">MQRFTGKTVIVTGSSSGIGQGTALRFAEEGANVVLNSRNRKDCEKVAQDLDEMHTLIVEGDVSEKGFSQDIVARTVERFGALDVLFSNAGIASSGPFAEEDDETIDDMLAINVKGMLYMCRDAFPELKKTGGSIICTSSVSGLGGDYGQALYTASKGAVTQLVRSLALEWGRDGVRVNAVDPSFTKTDMTEGMDANEELMQAFMDRLAIKRPAEPRDIAGAVTFLASEDAGYITGVNLPVDGGISASNGQPDFRLYK</sequence>
<comment type="caution">
    <text evidence="4">The sequence shown here is derived from an EMBL/GenBank/DDBJ whole genome shotgun (WGS) entry which is preliminary data.</text>
</comment>
<organism evidence="4 5">
    <name type="scientific">Altericroceibacterium spongiae</name>
    <dbReference type="NCBI Taxonomy" id="2320269"/>
    <lineage>
        <taxon>Bacteria</taxon>
        <taxon>Pseudomonadati</taxon>
        <taxon>Pseudomonadota</taxon>
        <taxon>Alphaproteobacteria</taxon>
        <taxon>Sphingomonadales</taxon>
        <taxon>Erythrobacteraceae</taxon>
        <taxon>Altericroceibacterium</taxon>
    </lineage>
</organism>
<evidence type="ECO:0000313" key="4">
    <source>
        <dbReference type="EMBL" id="RKF22962.1"/>
    </source>
</evidence>